<protein>
    <submittedName>
        <fullName evidence="1">Uncharacterized protein</fullName>
    </submittedName>
</protein>
<dbReference type="Proteomes" id="UP000324376">
    <property type="component" value="Unassembled WGS sequence"/>
</dbReference>
<comment type="caution">
    <text evidence="1">The sequence shown here is derived from an EMBL/GenBank/DDBJ whole genome shotgun (WGS) entry which is preliminary data.</text>
</comment>
<gene>
    <name evidence="1" type="ORF">BD809_101463</name>
</gene>
<name>A0A5S5CG35_9FLAO</name>
<accession>A0A5S5CG35</accession>
<proteinExistence type="predicted"/>
<keyword evidence="2" id="KW-1185">Reference proteome</keyword>
<evidence type="ECO:0000313" key="2">
    <source>
        <dbReference type="Proteomes" id="UP000324376"/>
    </source>
</evidence>
<evidence type="ECO:0000313" key="1">
    <source>
        <dbReference type="EMBL" id="TYP77310.1"/>
    </source>
</evidence>
<sequence length="44" mass="5266">MTIKVSDIFYIFYEKELDIIEKGLYICRPQRARCLNKGFIKVIP</sequence>
<dbReference type="AlphaFoldDB" id="A0A5S5CG35"/>
<reference evidence="1 2" key="1">
    <citation type="submission" date="2019-07" db="EMBL/GenBank/DDBJ databases">
        <title>Genomic Encyclopedia of Archaeal and Bacterial Type Strains, Phase II (KMG-II): from individual species to whole genera.</title>
        <authorList>
            <person name="Goeker M."/>
        </authorList>
    </citation>
    <scope>NUCLEOTIDE SEQUENCE [LARGE SCALE GENOMIC DNA]</scope>
    <source>
        <strain evidence="1 2">DSM 17527</strain>
    </source>
</reference>
<dbReference type="EMBL" id="VNHU01000001">
    <property type="protein sequence ID" value="TYP77310.1"/>
    <property type="molecule type" value="Genomic_DNA"/>
</dbReference>
<organism evidence="1 2">
    <name type="scientific">Aquimarina intermedia</name>
    <dbReference type="NCBI Taxonomy" id="350814"/>
    <lineage>
        <taxon>Bacteria</taxon>
        <taxon>Pseudomonadati</taxon>
        <taxon>Bacteroidota</taxon>
        <taxon>Flavobacteriia</taxon>
        <taxon>Flavobacteriales</taxon>
        <taxon>Flavobacteriaceae</taxon>
        <taxon>Aquimarina</taxon>
    </lineage>
</organism>